<gene>
    <name evidence="9" type="ORF">IB75_09230</name>
</gene>
<dbReference type="HOGENOM" id="CLU_035990_6_2_6"/>
<reference evidence="9 10" key="1">
    <citation type="submission" date="2014-07" db="EMBL/GenBank/DDBJ databases">
        <title>Comparative analysis of Nitrosococcus oceani genome inventories of strains from Pacific and Atlantic gyres.</title>
        <authorList>
            <person name="Lim C.K."/>
            <person name="Wang L."/>
            <person name="Sayavedra-Soto L.A."/>
            <person name="Klotz M.G."/>
        </authorList>
    </citation>
    <scope>NUCLEOTIDE SEQUENCE [LARGE SCALE GENOMIC DNA]</scope>
    <source>
        <strain evidence="9 10">C-27</strain>
    </source>
</reference>
<dbReference type="Pfam" id="PF02586">
    <property type="entry name" value="SRAP"/>
    <property type="match status" value="1"/>
</dbReference>
<dbReference type="InterPro" id="IPR036590">
    <property type="entry name" value="SRAP-like"/>
</dbReference>
<dbReference type="PANTHER" id="PTHR13604:SF0">
    <property type="entry name" value="ABASIC SITE PROCESSING PROTEIN HMCES"/>
    <property type="match status" value="1"/>
</dbReference>
<evidence type="ECO:0000256" key="7">
    <source>
        <dbReference type="ARBA" id="ARBA00023239"/>
    </source>
</evidence>
<sequence length="222" mass="25292">MCGRYTLYTSPAKIAAHFHLHQVQGLIPRFNIAPSQTVPVVRGESSYRELTLLRWGLIPHWSKEEKSPYNLINARAETVATKPAFRGAFRQRRCLIPADGFYEWKAEADGKQPYYIRHHDGEVFAFAGLWEHWEGETGQYIDSCTIIVTAANKLIQPIHDRMPVILEPVDYETWLNPNNNQATSVLTALLKSYPPEKMKAYPVSKKVNRPTNDDSACITPLP</sequence>
<comment type="caution">
    <text evidence="9">The sequence shown here is derived from an EMBL/GenBank/DDBJ whole genome shotgun (WGS) entry which is preliminary data.</text>
</comment>
<protein>
    <recommendedName>
        <fullName evidence="8">Abasic site processing protein</fullName>
        <ecNumber evidence="8">3.4.-.-</ecNumber>
    </recommendedName>
</protein>
<evidence type="ECO:0000256" key="1">
    <source>
        <dbReference type="ARBA" id="ARBA00008136"/>
    </source>
</evidence>
<keyword evidence="6" id="KW-0238">DNA-binding</keyword>
<dbReference type="EMBL" id="JPGN01000055">
    <property type="protein sequence ID" value="KFI19322.1"/>
    <property type="molecule type" value="Genomic_DNA"/>
</dbReference>
<dbReference type="GO" id="GO:0008233">
    <property type="term" value="F:peptidase activity"/>
    <property type="evidence" value="ECO:0007669"/>
    <property type="project" value="UniProtKB-KW"/>
</dbReference>
<comment type="similarity">
    <text evidence="1 8">Belongs to the SOS response-associated peptidase family.</text>
</comment>
<name>A0A0E2ZLV8_9GAMM</name>
<dbReference type="PANTHER" id="PTHR13604">
    <property type="entry name" value="DC12-RELATED"/>
    <property type="match status" value="1"/>
</dbReference>
<dbReference type="OrthoDB" id="6192129at2"/>
<dbReference type="AlphaFoldDB" id="A0A0E2ZLV8"/>
<evidence type="ECO:0000256" key="8">
    <source>
        <dbReference type="RuleBase" id="RU364100"/>
    </source>
</evidence>
<evidence type="ECO:0000313" key="9">
    <source>
        <dbReference type="EMBL" id="KFI19322.1"/>
    </source>
</evidence>
<dbReference type="GO" id="GO:0003697">
    <property type="term" value="F:single-stranded DNA binding"/>
    <property type="evidence" value="ECO:0007669"/>
    <property type="project" value="InterPro"/>
</dbReference>
<dbReference type="EC" id="3.4.-.-" evidence="8"/>
<dbReference type="InterPro" id="IPR003738">
    <property type="entry name" value="SRAP"/>
</dbReference>
<evidence type="ECO:0000256" key="6">
    <source>
        <dbReference type="ARBA" id="ARBA00023125"/>
    </source>
</evidence>
<dbReference type="SUPFAM" id="SSF143081">
    <property type="entry name" value="BB1717-like"/>
    <property type="match status" value="1"/>
</dbReference>
<keyword evidence="7" id="KW-0456">Lyase</keyword>
<proteinExistence type="inferred from homology"/>
<dbReference type="GO" id="GO:0006508">
    <property type="term" value="P:proteolysis"/>
    <property type="evidence" value="ECO:0007669"/>
    <property type="project" value="UniProtKB-KW"/>
</dbReference>
<accession>A0A0E2ZLV8</accession>
<evidence type="ECO:0000256" key="5">
    <source>
        <dbReference type="ARBA" id="ARBA00023124"/>
    </source>
</evidence>
<evidence type="ECO:0000256" key="4">
    <source>
        <dbReference type="ARBA" id="ARBA00022801"/>
    </source>
</evidence>
<dbReference type="Proteomes" id="UP000028839">
    <property type="component" value="Unassembled WGS sequence"/>
</dbReference>
<dbReference type="Gene3D" id="3.90.1680.10">
    <property type="entry name" value="SOS response associated peptidase-like"/>
    <property type="match status" value="1"/>
</dbReference>
<keyword evidence="3" id="KW-0227">DNA damage</keyword>
<keyword evidence="5" id="KW-0190">Covalent protein-DNA linkage</keyword>
<keyword evidence="4 8" id="KW-0378">Hydrolase</keyword>
<evidence type="ECO:0000256" key="2">
    <source>
        <dbReference type="ARBA" id="ARBA00022670"/>
    </source>
</evidence>
<dbReference type="GO" id="GO:0016829">
    <property type="term" value="F:lyase activity"/>
    <property type="evidence" value="ECO:0007669"/>
    <property type="project" value="UniProtKB-KW"/>
</dbReference>
<dbReference type="GO" id="GO:0106300">
    <property type="term" value="P:protein-DNA covalent cross-linking repair"/>
    <property type="evidence" value="ECO:0007669"/>
    <property type="project" value="InterPro"/>
</dbReference>
<organism evidence="9 10">
    <name type="scientific">Nitrosococcus oceani C-27</name>
    <dbReference type="NCBI Taxonomy" id="314279"/>
    <lineage>
        <taxon>Bacteria</taxon>
        <taxon>Pseudomonadati</taxon>
        <taxon>Pseudomonadota</taxon>
        <taxon>Gammaproteobacteria</taxon>
        <taxon>Chromatiales</taxon>
        <taxon>Chromatiaceae</taxon>
        <taxon>Nitrosococcus</taxon>
    </lineage>
</organism>
<evidence type="ECO:0000313" key="10">
    <source>
        <dbReference type="Proteomes" id="UP000028839"/>
    </source>
</evidence>
<keyword evidence="2 8" id="KW-0645">Protease</keyword>
<evidence type="ECO:0000256" key="3">
    <source>
        <dbReference type="ARBA" id="ARBA00022763"/>
    </source>
</evidence>